<dbReference type="Pfam" id="PF13508">
    <property type="entry name" value="Acetyltransf_7"/>
    <property type="match status" value="1"/>
</dbReference>
<comment type="caution">
    <text evidence="4">The sequence shown here is derived from an EMBL/GenBank/DDBJ whole genome shotgun (WGS) entry which is preliminary data.</text>
</comment>
<proteinExistence type="predicted"/>
<sequence>MVNIRKAKASDVEAIYSLINMYAQQGLLLPRTRDSLYENLQAICVATIDNQVVGAASLHILGKDLSEIRSLVVAEEAKGRGVGKLLVEQIVEETKKIEIKKLISLTYQVTFFEKCGFQVIEKDEMPQKVWKDCLNCSKFPTCDEIAMAIYV</sequence>
<evidence type="ECO:0000256" key="1">
    <source>
        <dbReference type="ARBA" id="ARBA00022679"/>
    </source>
</evidence>
<accession>A0A398BLX1</accession>
<dbReference type="Gene3D" id="3.40.630.30">
    <property type="match status" value="1"/>
</dbReference>
<dbReference type="PANTHER" id="PTHR43626:SF4">
    <property type="entry name" value="GCN5-RELATED N-ACETYLTRANSFERASE 2, CHLOROPLASTIC"/>
    <property type="match status" value="1"/>
</dbReference>
<dbReference type="InterPro" id="IPR016181">
    <property type="entry name" value="Acyl_CoA_acyltransferase"/>
</dbReference>
<reference evidence="4 5" key="1">
    <citation type="submission" date="2018-08" db="EMBL/GenBank/DDBJ databases">
        <title>Bacillus jemisoniae sp. nov., Bacillus chryseoplanitiae sp. nov., Bacillus resnikiae sp. nov., and Bacillus frankliniae sp. nov., isolated from Viking spacecraft and associated surfaces.</title>
        <authorList>
            <person name="Seuylemezian A."/>
            <person name="Vaishampayan P."/>
        </authorList>
    </citation>
    <scope>NUCLEOTIDE SEQUENCE [LARGE SCALE GENOMIC DNA]</scope>
    <source>
        <strain evidence="4 5">MA001</strain>
    </source>
</reference>
<dbReference type="InterPro" id="IPR045039">
    <property type="entry name" value="NSI-like"/>
</dbReference>
<dbReference type="Proteomes" id="UP000266016">
    <property type="component" value="Unassembled WGS sequence"/>
</dbReference>
<feature type="domain" description="N-acetyltransferase" evidence="3">
    <location>
        <begin position="2"/>
        <end position="151"/>
    </location>
</feature>
<gene>
    <name evidence="4" type="ORF">D1953_03320</name>
</gene>
<evidence type="ECO:0000313" key="4">
    <source>
        <dbReference type="EMBL" id="RID88760.1"/>
    </source>
</evidence>
<dbReference type="GO" id="GO:0005737">
    <property type="term" value="C:cytoplasm"/>
    <property type="evidence" value="ECO:0007669"/>
    <property type="project" value="TreeGrafter"/>
</dbReference>
<evidence type="ECO:0000259" key="3">
    <source>
        <dbReference type="PROSITE" id="PS51186"/>
    </source>
</evidence>
<organism evidence="4 5">
    <name type="scientific">Peribacillus asahii</name>
    <dbReference type="NCBI Taxonomy" id="228899"/>
    <lineage>
        <taxon>Bacteria</taxon>
        <taxon>Bacillati</taxon>
        <taxon>Bacillota</taxon>
        <taxon>Bacilli</taxon>
        <taxon>Bacillales</taxon>
        <taxon>Bacillaceae</taxon>
        <taxon>Peribacillus</taxon>
    </lineage>
</organism>
<dbReference type="AlphaFoldDB" id="A0A398BLX1"/>
<dbReference type="SUPFAM" id="SSF55729">
    <property type="entry name" value="Acyl-CoA N-acyltransferases (Nat)"/>
    <property type="match status" value="1"/>
</dbReference>
<dbReference type="RefSeq" id="WP_119115749.1">
    <property type="nucleotide sequence ID" value="NZ_QWVS01000003.1"/>
</dbReference>
<dbReference type="CDD" id="cd04301">
    <property type="entry name" value="NAT_SF"/>
    <property type="match status" value="1"/>
</dbReference>
<dbReference type="PANTHER" id="PTHR43626">
    <property type="entry name" value="ACYL-COA N-ACYLTRANSFERASE"/>
    <property type="match status" value="1"/>
</dbReference>
<protein>
    <submittedName>
        <fullName evidence="4">N-acetyltransferase</fullName>
    </submittedName>
</protein>
<evidence type="ECO:0000256" key="2">
    <source>
        <dbReference type="ARBA" id="ARBA00023315"/>
    </source>
</evidence>
<dbReference type="GO" id="GO:0008080">
    <property type="term" value="F:N-acetyltransferase activity"/>
    <property type="evidence" value="ECO:0007669"/>
    <property type="project" value="InterPro"/>
</dbReference>
<dbReference type="PROSITE" id="PS51186">
    <property type="entry name" value="GNAT"/>
    <property type="match status" value="1"/>
</dbReference>
<evidence type="ECO:0000313" key="5">
    <source>
        <dbReference type="Proteomes" id="UP000266016"/>
    </source>
</evidence>
<dbReference type="NCBIfam" id="NF005840">
    <property type="entry name" value="PRK07757.1"/>
    <property type="match status" value="1"/>
</dbReference>
<keyword evidence="1 4" id="KW-0808">Transferase</keyword>
<keyword evidence="2" id="KW-0012">Acyltransferase</keyword>
<dbReference type="InterPro" id="IPR000182">
    <property type="entry name" value="GNAT_dom"/>
</dbReference>
<name>A0A398BLX1_9BACI</name>
<keyword evidence="5" id="KW-1185">Reference proteome</keyword>
<dbReference type="EMBL" id="QWVS01000003">
    <property type="protein sequence ID" value="RID88760.1"/>
    <property type="molecule type" value="Genomic_DNA"/>
</dbReference>